<dbReference type="RefSeq" id="WP_323979865.1">
    <property type="nucleotide sequence ID" value="NZ_JAYKBV010000016.1"/>
</dbReference>
<sequence>MKKIQLLMILFPIIAFSQKAEKEFSKAELAKREKAQRQSQAFCLPRVSGGKST</sequence>
<protein>
    <submittedName>
        <fullName evidence="1">Uncharacterized protein</fullName>
    </submittedName>
</protein>
<evidence type="ECO:0000313" key="2">
    <source>
        <dbReference type="Proteomes" id="UP001324270"/>
    </source>
</evidence>
<comment type="caution">
    <text evidence="1">The sequence shown here is derived from an EMBL/GenBank/DDBJ whole genome shotgun (WGS) entry which is preliminary data.</text>
</comment>
<accession>A0ABU5YD02</accession>
<dbReference type="Proteomes" id="UP001324270">
    <property type="component" value="Unassembled WGS sequence"/>
</dbReference>
<name>A0ABU5YD02_9FLAO</name>
<proteinExistence type="predicted"/>
<gene>
    <name evidence="1" type="ORF">VJJ49_11010</name>
</gene>
<organism evidence="1 2">
    <name type="scientific">Capnocytophaga gingivalis</name>
    <dbReference type="NCBI Taxonomy" id="1017"/>
    <lineage>
        <taxon>Bacteria</taxon>
        <taxon>Pseudomonadati</taxon>
        <taxon>Bacteroidota</taxon>
        <taxon>Flavobacteriia</taxon>
        <taxon>Flavobacteriales</taxon>
        <taxon>Flavobacteriaceae</taxon>
        <taxon>Capnocytophaga</taxon>
    </lineage>
</organism>
<evidence type="ECO:0000313" key="1">
    <source>
        <dbReference type="EMBL" id="MEB3041214.1"/>
    </source>
</evidence>
<keyword evidence="2" id="KW-1185">Reference proteome</keyword>
<reference evidence="1 2" key="1">
    <citation type="submission" date="2023-12" db="EMBL/GenBank/DDBJ databases">
        <title>Genomic sequences of Capnocytophaga and Parvimonas strains.</title>
        <authorList>
            <person name="Watt R.M."/>
            <person name="Wang M."/>
            <person name="Yang T."/>
            <person name="Tong W.M."/>
        </authorList>
    </citation>
    <scope>NUCLEOTIDE SEQUENCE [LARGE SCALE GENOMIC DNA]</scope>
    <source>
        <strain evidence="1 2">CCUG 13156</strain>
    </source>
</reference>
<dbReference type="EMBL" id="JAYKBV010000016">
    <property type="protein sequence ID" value="MEB3041214.1"/>
    <property type="molecule type" value="Genomic_DNA"/>
</dbReference>